<keyword evidence="1" id="KW-0472">Membrane</keyword>
<sequence length="210" mass="23197">MGHLFTKLPPVAHAAPQTAAPESDERPPWLLLVIAAVVIAVASLVIWPLGGFRTAPEPVPQLQAGAQARNALLAITPVEVRVFTDDSEFGGGTYIELVADLEVLDRRPMSAWDLNTALEARLMPSTQELDHFEIRVERDPEAIYSSLNPGMPERAMIRWPVEALAEGDNEVRIQFWDVVYQAGFVDESSRWFIGDRVIAEYRLPLAGAGE</sequence>
<reference evidence="2 3" key="1">
    <citation type="submission" date="2018-03" db="EMBL/GenBank/DDBJ databases">
        <title>Genomic Encyclopedia of Archaeal and Bacterial Type Strains, Phase II (KMG-II): from individual species to whole genera.</title>
        <authorList>
            <person name="Goeker M."/>
        </authorList>
    </citation>
    <scope>NUCLEOTIDE SEQUENCE [LARGE SCALE GENOMIC DNA]</scope>
    <source>
        <strain evidence="2 3">DSM 45601</strain>
    </source>
</reference>
<keyword evidence="3" id="KW-1185">Reference proteome</keyword>
<organism evidence="2 3">
    <name type="scientific">Allonocardiopsis opalescens</name>
    <dbReference type="NCBI Taxonomy" id="1144618"/>
    <lineage>
        <taxon>Bacteria</taxon>
        <taxon>Bacillati</taxon>
        <taxon>Actinomycetota</taxon>
        <taxon>Actinomycetes</taxon>
        <taxon>Streptosporangiales</taxon>
        <taxon>Allonocardiopsis</taxon>
    </lineage>
</organism>
<evidence type="ECO:0000256" key="1">
    <source>
        <dbReference type="SAM" id="Phobius"/>
    </source>
</evidence>
<accession>A0A2T0Q7J3</accession>
<keyword evidence="1" id="KW-0812">Transmembrane</keyword>
<dbReference type="Proteomes" id="UP000237846">
    <property type="component" value="Unassembled WGS sequence"/>
</dbReference>
<feature type="transmembrane region" description="Helical" evidence="1">
    <location>
        <begin position="29"/>
        <end position="49"/>
    </location>
</feature>
<gene>
    <name evidence="2" type="ORF">CLV72_103378</name>
</gene>
<keyword evidence="1" id="KW-1133">Transmembrane helix</keyword>
<comment type="caution">
    <text evidence="2">The sequence shown here is derived from an EMBL/GenBank/DDBJ whole genome shotgun (WGS) entry which is preliminary data.</text>
</comment>
<evidence type="ECO:0000313" key="2">
    <source>
        <dbReference type="EMBL" id="PRX99772.1"/>
    </source>
</evidence>
<dbReference type="EMBL" id="PVZC01000003">
    <property type="protein sequence ID" value="PRX99772.1"/>
    <property type="molecule type" value="Genomic_DNA"/>
</dbReference>
<name>A0A2T0Q7J3_9ACTN</name>
<dbReference type="AlphaFoldDB" id="A0A2T0Q7J3"/>
<evidence type="ECO:0000313" key="3">
    <source>
        <dbReference type="Proteomes" id="UP000237846"/>
    </source>
</evidence>
<protein>
    <submittedName>
        <fullName evidence="2">Uncharacterized protein</fullName>
    </submittedName>
</protein>
<proteinExistence type="predicted"/>